<proteinExistence type="predicted"/>
<keyword evidence="4" id="KW-1185">Reference proteome</keyword>
<evidence type="ECO:0008006" key="5">
    <source>
        <dbReference type="Google" id="ProtNLM"/>
    </source>
</evidence>
<feature type="transmembrane region" description="Helical" evidence="2">
    <location>
        <begin position="310"/>
        <end position="330"/>
    </location>
</feature>
<keyword evidence="2" id="KW-0472">Membrane</keyword>
<evidence type="ECO:0000313" key="3">
    <source>
        <dbReference type="EMBL" id="GLF94516.1"/>
    </source>
</evidence>
<reference evidence="3 4" key="1">
    <citation type="submission" date="2022-10" db="EMBL/GenBank/DDBJ databases">
        <title>Draft genome sequence of Streptomyces sp. YSPA8.</title>
        <authorList>
            <person name="Moriuchi R."/>
            <person name="Dohra H."/>
            <person name="Yamamura H."/>
            <person name="Kodani S."/>
        </authorList>
    </citation>
    <scope>NUCLEOTIDE SEQUENCE [LARGE SCALE GENOMIC DNA]</scope>
    <source>
        <strain evidence="3 4">YSPA8</strain>
    </source>
</reference>
<feature type="transmembrane region" description="Helical" evidence="2">
    <location>
        <begin position="350"/>
        <end position="372"/>
    </location>
</feature>
<evidence type="ECO:0000313" key="4">
    <source>
        <dbReference type="Proteomes" id="UP001291653"/>
    </source>
</evidence>
<keyword evidence="2" id="KW-1133">Transmembrane helix</keyword>
<name>A0ABQ5NVZ7_9ACTN</name>
<feature type="transmembrane region" description="Helical" evidence="2">
    <location>
        <begin position="110"/>
        <end position="126"/>
    </location>
</feature>
<organism evidence="3 4">
    <name type="scientific">Streptomyces yaizuensis</name>
    <dbReference type="NCBI Taxonomy" id="2989713"/>
    <lineage>
        <taxon>Bacteria</taxon>
        <taxon>Bacillati</taxon>
        <taxon>Actinomycetota</taxon>
        <taxon>Actinomycetes</taxon>
        <taxon>Kitasatosporales</taxon>
        <taxon>Streptomycetaceae</taxon>
        <taxon>Streptomyces</taxon>
    </lineage>
</organism>
<feature type="region of interest" description="Disordered" evidence="1">
    <location>
        <begin position="84"/>
        <end position="108"/>
    </location>
</feature>
<dbReference type="RefSeq" id="WP_323446596.1">
    <property type="nucleotide sequence ID" value="NZ_BSBI01000003.1"/>
</dbReference>
<dbReference type="Proteomes" id="UP001291653">
    <property type="component" value="Unassembled WGS sequence"/>
</dbReference>
<evidence type="ECO:0000256" key="2">
    <source>
        <dbReference type="SAM" id="Phobius"/>
    </source>
</evidence>
<sequence>MGAPGGGHGAARYRAGGPTHRGTGRYGTADPVAVLLRRHRELCARAVDPLEIAAGLEARGVTQRTVAHCRHRDLFSLAEELYARVPRSEETPPPPAGPGDPRPRRGGTPLALLCGATGVLAAAGLVVADGPLQDGCALAGALAVTVALATTAPGHGHPRIRERATLALTTLWLLAWTVYGDDLTAAIPAGGPDAPPAPVLAPLAGLALATAPALWAARLFAVRVGRALDDSRGLAEFATRARRLALLAAGGHALALAAALATVLALTAPATSDGIAGAVPAFLPAAALGLLLFPALLLTAHGRARTAARGLAAACAVEVTATALLFGGRLPGCAALAAPVESAVTAFGTGVVAVLACATTGTALLIHTALALSRASAHSGRAPR</sequence>
<feature type="compositionally biased region" description="Pro residues" evidence="1">
    <location>
        <begin position="91"/>
        <end position="100"/>
    </location>
</feature>
<feature type="region of interest" description="Disordered" evidence="1">
    <location>
        <begin position="1"/>
        <end position="25"/>
    </location>
</feature>
<comment type="caution">
    <text evidence="3">The sequence shown here is derived from an EMBL/GenBank/DDBJ whole genome shotgun (WGS) entry which is preliminary data.</text>
</comment>
<keyword evidence="2" id="KW-0812">Transmembrane</keyword>
<feature type="transmembrane region" description="Helical" evidence="2">
    <location>
        <begin position="132"/>
        <end position="152"/>
    </location>
</feature>
<feature type="transmembrane region" description="Helical" evidence="2">
    <location>
        <begin position="164"/>
        <end position="179"/>
    </location>
</feature>
<accession>A0ABQ5NVZ7</accession>
<feature type="transmembrane region" description="Helical" evidence="2">
    <location>
        <begin position="244"/>
        <end position="268"/>
    </location>
</feature>
<dbReference type="EMBL" id="BSBI01000003">
    <property type="protein sequence ID" value="GLF94516.1"/>
    <property type="molecule type" value="Genomic_DNA"/>
</dbReference>
<evidence type="ECO:0000256" key="1">
    <source>
        <dbReference type="SAM" id="MobiDB-lite"/>
    </source>
</evidence>
<feature type="transmembrane region" description="Helical" evidence="2">
    <location>
        <begin position="274"/>
        <end position="298"/>
    </location>
</feature>
<protein>
    <recommendedName>
        <fullName evidence="5">Integral membrane protein</fullName>
    </recommendedName>
</protein>
<feature type="transmembrane region" description="Helical" evidence="2">
    <location>
        <begin position="199"/>
        <end position="224"/>
    </location>
</feature>
<gene>
    <name evidence="3" type="ORF">SYYSPA8_09485</name>
</gene>